<comment type="caution">
    <text evidence="7">The sequence shown here is derived from an EMBL/GenBank/DDBJ whole genome shotgun (WGS) entry which is preliminary data.</text>
</comment>
<accession>A0A4S2CYM1</accession>
<keyword evidence="2" id="KW-0067">ATP-binding</keyword>
<name>A0A4S2CYM1_STEMA</name>
<evidence type="ECO:0000256" key="2">
    <source>
        <dbReference type="ARBA" id="ARBA00022840"/>
    </source>
</evidence>
<evidence type="ECO:0000256" key="1">
    <source>
        <dbReference type="ARBA" id="ARBA00022741"/>
    </source>
</evidence>
<dbReference type="OrthoDB" id="7349394at2"/>
<keyword evidence="4" id="KW-0804">Transcription</keyword>
<dbReference type="Pfam" id="PF14532">
    <property type="entry name" value="Sigma54_activ_2"/>
    <property type="match status" value="1"/>
</dbReference>
<dbReference type="Pfam" id="PF12833">
    <property type="entry name" value="HTH_18"/>
    <property type="match status" value="1"/>
</dbReference>
<evidence type="ECO:0000259" key="6">
    <source>
        <dbReference type="PROSITE" id="PS50045"/>
    </source>
</evidence>
<dbReference type="SMART" id="SM00342">
    <property type="entry name" value="HTH_ARAC"/>
    <property type="match status" value="1"/>
</dbReference>
<dbReference type="Gene3D" id="1.10.8.60">
    <property type="match status" value="1"/>
</dbReference>
<dbReference type="AlphaFoldDB" id="A0A4S2CYM1"/>
<dbReference type="Proteomes" id="UP000306631">
    <property type="component" value="Unassembled WGS sequence"/>
</dbReference>
<keyword evidence="3" id="KW-0805">Transcription regulation</keyword>
<reference evidence="7 8" key="1">
    <citation type="submission" date="2019-04" db="EMBL/GenBank/DDBJ databases">
        <title>Microbes associate with the intestines of laboratory mice.</title>
        <authorList>
            <person name="Navarre W."/>
            <person name="Wong E."/>
            <person name="Huang K."/>
            <person name="Tropini C."/>
            <person name="Ng K."/>
            <person name="Yu B."/>
        </authorList>
    </citation>
    <scope>NUCLEOTIDE SEQUENCE [LARGE SCALE GENOMIC DNA]</scope>
    <source>
        <strain evidence="7 8">NM62_B4-13</strain>
    </source>
</reference>
<dbReference type="SUPFAM" id="SSF46689">
    <property type="entry name" value="Homeodomain-like"/>
    <property type="match status" value="1"/>
</dbReference>
<dbReference type="PROSITE" id="PS50045">
    <property type="entry name" value="SIGMA54_INTERACT_4"/>
    <property type="match status" value="1"/>
</dbReference>
<dbReference type="InterPro" id="IPR027417">
    <property type="entry name" value="P-loop_NTPase"/>
</dbReference>
<dbReference type="RefSeq" id="WP_136004829.1">
    <property type="nucleotide sequence ID" value="NZ_SRYW01000007.1"/>
</dbReference>
<dbReference type="PANTHER" id="PTHR32071">
    <property type="entry name" value="TRANSCRIPTIONAL REGULATORY PROTEIN"/>
    <property type="match status" value="1"/>
</dbReference>
<evidence type="ECO:0000313" key="8">
    <source>
        <dbReference type="Proteomes" id="UP000306631"/>
    </source>
</evidence>
<keyword evidence="1" id="KW-0547">Nucleotide-binding</keyword>
<dbReference type="EMBL" id="SRYW01000007">
    <property type="protein sequence ID" value="TGY34178.1"/>
    <property type="molecule type" value="Genomic_DNA"/>
</dbReference>
<dbReference type="SUPFAM" id="SSF52540">
    <property type="entry name" value="P-loop containing nucleoside triphosphate hydrolases"/>
    <property type="match status" value="1"/>
</dbReference>
<dbReference type="GO" id="GO:0005524">
    <property type="term" value="F:ATP binding"/>
    <property type="evidence" value="ECO:0007669"/>
    <property type="project" value="UniProtKB-KW"/>
</dbReference>
<protein>
    <submittedName>
        <fullName evidence="7">AraC family transcriptional regulator</fullName>
    </submittedName>
</protein>
<evidence type="ECO:0000259" key="5">
    <source>
        <dbReference type="PROSITE" id="PS01124"/>
    </source>
</evidence>
<dbReference type="PROSITE" id="PS01124">
    <property type="entry name" value="HTH_ARAC_FAMILY_2"/>
    <property type="match status" value="1"/>
</dbReference>
<dbReference type="Gene3D" id="3.40.50.300">
    <property type="entry name" value="P-loop containing nucleotide triphosphate hydrolases"/>
    <property type="match status" value="1"/>
</dbReference>
<dbReference type="InterPro" id="IPR009057">
    <property type="entry name" value="Homeodomain-like_sf"/>
</dbReference>
<feature type="domain" description="HTH araC/xylS-type" evidence="5">
    <location>
        <begin position="386"/>
        <end position="485"/>
    </location>
</feature>
<evidence type="ECO:0000313" key="7">
    <source>
        <dbReference type="EMBL" id="TGY34178.1"/>
    </source>
</evidence>
<dbReference type="GO" id="GO:0003700">
    <property type="term" value="F:DNA-binding transcription factor activity"/>
    <property type="evidence" value="ECO:0007669"/>
    <property type="project" value="InterPro"/>
</dbReference>
<dbReference type="InterPro" id="IPR018060">
    <property type="entry name" value="HTH_AraC"/>
</dbReference>
<dbReference type="GO" id="GO:0043565">
    <property type="term" value="F:sequence-specific DNA binding"/>
    <property type="evidence" value="ECO:0007669"/>
    <property type="project" value="InterPro"/>
</dbReference>
<sequence length="488" mass="53026">MEDEVTAAVHRAYRAGLPLEEQMRALVGELALHVRAVEATVIVPAAHPVHLRAASPRLRAGATVQRCFPLAYAGVPLGEFRLGWTGAAPGPDVLRFCVLFAHRCALLVKRHELQAWAVSRLSRPLLLVGVCAARTRLDAFVEKAACSRLPVILHGEFGTDTAELAAAIHAAGPCHDAPFVEIQCADPSGVPAQWFEQAQDGSLFLNGVDALPLAVQVQLPHRIHCLQSQRLQGPAGRRCRVIASCSSDLSQRVREGRFSQTLLAELNFLVADVPPLRERLGELDGLVHMLLARHGFDPAALVTDALLATLRGHTWPENLFELERVVVRRAALGEGEPLRGSGPPAPPADAVAGFVTPRLGRPAAHWAGIALQGDAAALYPLHDAVRRAVLFLGEHHAEPLSLGLLAREVHVSPSHLGYLLRTELGTSFKPLLQCLRIEQAKRLLCEQPRLRITEIAQRVGFGDLSHFERSFRRQVGACARAYRRGGQA</sequence>
<gene>
    <name evidence="7" type="ORF">E5352_09900</name>
</gene>
<proteinExistence type="predicted"/>
<dbReference type="InterPro" id="IPR002078">
    <property type="entry name" value="Sigma_54_int"/>
</dbReference>
<dbReference type="Gene3D" id="1.10.10.60">
    <property type="entry name" value="Homeodomain-like"/>
    <property type="match status" value="1"/>
</dbReference>
<evidence type="ECO:0000256" key="3">
    <source>
        <dbReference type="ARBA" id="ARBA00023015"/>
    </source>
</evidence>
<evidence type="ECO:0000256" key="4">
    <source>
        <dbReference type="ARBA" id="ARBA00023163"/>
    </source>
</evidence>
<feature type="domain" description="Sigma-54 factor interaction" evidence="6">
    <location>
        <begin position="127"/>
        <end position="331"/>
    </location>
</feature>
<organism evidence="7 8">
    <name type="scientific">Stenotrophomonas maltophilia</name>
    <name type="common">Pseudomonas maltophilia</name>
    <name type="synonym">Xanthomonas maltophilia</name>
    <dbReference type="NCBI Taxonomy" id="40324"/>
    <lineage>
        <taxon>Bacteria</taxon>
        <taxon>Pseudomonadati</taxon>
        <taxon>Pseudomonadota</taxon>
        <taxon>Gammaproteobacteria</taxon>
        <taxon>Lysobacterales</taxon>
        <taxon>Lysobacteraceae</taxon>
        <taxon>Stenotrophomonas</taxon>
        <taxon>Stenotrophomonas maltophilia group</taxon>
    </lineage>
</organism>